<feature type="transmembrane region" description="Helical" evidence="1">
    <location>
        <begin position="52"/>
        <end position="72"/>
    </location>
</feature>
<keyword evidence="1" id="KW-0472">Membrane</keyword>
<evidence type="ECO:0000313" key="2">
    <source>
        <dbReference type="EMBL" id="TWT53201.1"/>
    </source>
</evidence>
<name>A0A5C5WSS0_9BACT</name>
<organism evidence="2 3">
    <name type="scientific">Rubripirellula amarantea</name>
    <dbReference type="NCBI Taxonomy" id="2527999"/>
    <lineage>
        <taxon>Bacteria</taxon>
        <taxon>Pseudomonadati</taxon>
        <taxon>Planctomycetota</taxon>
        <taxon>Planctomycetia</taxon>
        <taxon>Pirellulales</taxon>
        <taxon>Pirellulaceae</taxon>
        <taxon>Rubripirellula</taxon>
    </lineage>
</organism>
<feature type="transmembrane region" description="Helical" evidence="1">
    <location>
        <begin position="20"/>
        <end position="40"/>
    </location>
</feature>
<gene>
    <name evidence="2" type="ORF">Pla22_08290</name>
</gene>
<sequence length="163" mass="18841">MQAVKDDAIGEGVKTQRDHGFLAIVALVVVIAVWLLLMPWVKPIIHATMNRFHLRSASFAIFAIQFPIPAMYNFANRSDVQDYPPDLVDPLMINLDPKLSGRYCNHFPARTMTFADARFFHLQDGKDRWFTIESTYRGERLTSRFHLKPDSEQGYLMLRLDEP</sequence>
<reference evidence="2 3" key="1">
    <citation type="submission" date="2019-02" db="EMBL/GenBank/DDBJ databases">
        <title>Deep-cultivation of Planctomycetes and their phenomic and genomic characterization uncovers novel biology.</title>
        <authorList>
            <person name="Wiegand S."/>
            <person name="Jogler M."/>
            <person name="Boedeker C."/>
            <person name="Pinto D."/>
            <person name="Vollmers J."/>
            <person name="Rivas-Marin E."/>
            <person name="Kohn T."/>
            <person name="Peeters S.H."/>
            <person name="Heuer A."/>
            <person name="Rast P."/>
            <person name="Oberbeckmann S."/>
            <person name="Bunk B."/>
            <person name="Jeske O."/>
            <person name="Meyerdierks A."/>
            <person name="Storesund J.E."/>
            <person name="Kallscheuer N."/>
            <person name="Luecker S."/>
            <person name="Lage O.M."/>
            <person name="Pohl T."/>
            <person name="Merkel B.J."/>
            <person name="Hornburger P."/>
            <person name="Mueller R.-W."/>
            <person name="Bruemmer F."/>
            <person name="Labrenz M."/>
            <person name="Spormann A.M."/>
            <person name="Op Den Camp H."/>
            <person name="Overmann J."/>
            <person name="Amann R."/>
            <person name="Jetten M.S.M."/>
            <person name="Mascher T."/>
            <person name="Medema M.H."/>
            <person name="Devos D.P."/>
            <person name="Kaster A.-K."/>
            <person name="Ovreas L."/>
            <person name="Rohde M."/>
            <person name="Galperin M.Y."/>
            <person name="Jogler C."/>
        </authorList>
    </citation>
    <scope>NUCLEOTIDE SEQUENCE [LARGE SCALE GENOMIC DNA]</scope>
    <source>
        <strain evidence="2 3">Pla22</strain>
    </source>
</reference>
<keyword evidence="3" id="KW-1185">Reference proteome</keyword>
<comment type="caution">
    <text evidence="2">The sequence shown here is derived from an EMBL/GenBank/DDBJ whole genome shotgun (WGS) entry which is preliminary data.</text>
</comment>
<keyword evidence="1" id="KW-0812">Transmembrane</keyword>
<dbReference type="RefSeq" id="WP_242631781.1">
    <property type="nucleotide sequence ID" value="NZ_SJPI01000001.1"/>
</dbReference>
<keyword evidence="1" id="KW-1133">Transmembrane helix</keyword>
<dbReference type="AlphaFoldDB" id="A0A5C5WSS0"/>
<protein>
    <submittedName>
        <fullName evidence="2">Uncharacterized protein</fullName>
    </submittedName>
</protein>
<dbReference type="EMBL" id="SJPI01000001">
    <property type="protein sequence ID" value="TWT53201.1"/>
    <property type="molecule type" value="Genomic_DNA"/>
</dbReference>
<evidence type="ECO:0000256" key="1">
    <source>
        <dbReference type="SAM" id="Phobius"/>
    </source>
</evidence>
<proteinExistence type="predicted"/>
<accession>A0A5C5WSS0</accession>
<evidence type="ECO:0000313" key="3">
    <source>
        <dbReference type="Proteomes" id="UP000316598"/>
    </source>
</evidence>
<dbReference type="Proteomes" id="UP000316598">
    <property type="component" value="Unassembled WGS sequence"/>
</dbReference>